<dbReference type="EMBL" id="JABXXO010000010">
    <property type="protein sequence ID" value="KAF7767903.1"/>
    <property type="molecule type" value="Genomic_DNA"/>
</dbReference>
<reference evidence="1 2" key="1">
    <citation type="journal article" name="Sci. Rep.">
        <title>Telomere-to-telomere assembled and centromere annotated genomes of the two main subspecies of the button mushroom Agaricus bisporus reveal especially polymorphic chromosome ends.</title>
        <authorList>
            <person name="Sonnenberg A.S.M."/>
            <person name="Sedaghat-Telgerd N."/>
            <person name="Lavrijssen B."/>
            <person name="Ohm R.A."/>
            <person name="Hendrickx P.M."/>
            <person name="Scholtmeijer K."/>
            <person name="Baars J.J.P."/>
            <person name="van Peer A."/>
        </authorList>
    </citation>
    <scope>NUCLEOTIDE SEQUENCE [LARGE SCALE GENOMIC DNA]</scope>
    <source>
        <strain evidence="1 2">H119_p4</strain>
    </source>
</reference>
<evidence type="ECO:0000313" key="2">
    <source>
        <dbReference type="Proteomes" id="UP000629468"/>
    </source>
</evidence>
<dbReference type="Gene3D" id="2.80.10.50">
    <property type="match status" value="1"/>
</dbReference>
<proteinExistence type="predicted"/>
<accession>A0A8H7C784</accession>
<comment type="caution">
    <text evidence="1">The sequence shown here is derived from an EMBL/GenBank/DDBJ whole genome shotgun (WGS) entry which is preliminary data.</text>
</comment>
<organism evidence="1 2">
    <name type="scientific">Agaricus bisporus var. burnettii</name>
    <dbReference type="NCBI Taxonomy" id="192524"/>
    <lineage>
        <taxon>Eukaryota</taxon>
        <taxon>Fungi</taxon>
        <taxon>Dikarya</taxon>
        <taxon>Basidiomycota</taxon>
        <taxon>Agaricomycotina</taxon>
        <taxon>Agaricomycetes</taxon>
        <taxon>Agaricomycetidae</taxon>
        <taxon>Agaricales</taxon>
        <taxon>Agaricineae</taxon>
        <taxon>Agaricaceae</taxon>
        <taxon>Agaricus</taxon>
    </lineage>
</organism>
<dbReference type="Proteomes" id="UP000629468">
    <property type="component" value="Unassembled WGS sequence"/>
</dbReference>
<name>A0A8H7C784_AGABI</name>
<dbReference type="AlphaFoldDB" id="A0A8H7C784"/>
<evidence type="ECO:0000313" key="1">
    <source>
        <dbReference type="EMBL" id="KAF7767903.1"/>
    </source>
</evidence>
<sequence length="165" mass="18461">MATLQDGFYNIRYVPADSQPAAVDGMYAIGTNLGDAVKVEKPSSDRPGPQTWRIKSIDNDNYIITKEEEKEFNVLWGLQTLHYTLPSTAAENAILLKDPGGKFALEPKNGVVTEDAVYSMRVRSDPGIEPNGDFFVTVTDQTVMAQESLIQDIPYIWKFEFVRPI</sequence>
<protein>
    <submittedName>
        <fullName evidence="1">Uncharacterized protein</fullName>
    </submittedName>
</protein>
<gene>
    <name evidence="1" type="ORF">Agabi119p4_7146</name>
</gene>